<dbReference type="InterPro" id="IPR008927">
    <property type="entry name" value="6-PGluconate_DH-like_C_sf"/>
</dbReference>
<accession>A0A2W5TP88</accession>
<name>A0A2W5TP88_9BACT</name>
<comment type="caution">
    <text evidence="3">The sequence shown here is derived from an EMBL/GenBank/DDBJ whole genome shotgun (WGS) entry which is preliminary data.</text>
</comment>
<dbReference type="AlphaFoldDB" id="A0A2W5TP88"/>
<dbReference type="Gene3D" id="3.40.50.720">
    <property type="entry name" value="NAD(P)-binding Rossmann-like Domain"/>
    <property type="match status" value="1"/>
</dbReference>
<gene>
    <name evidence="3" type="ORF">DI536_03450</name>
</gene>
<dbReference type="InterPro" id="IPR036291">
    <property type="entry name" value="NAD(P)-bd_dom_sf"/>
</dbReference>
<dbReference type="Pfam" id="PF10727">
    <property type="entry name" value="Rossmann-like"/>
    <property type="match status" value="1"/>
</dbReference>
<dbReference type="PANTHER" id="PTHR40459:SF1">
    <property type="entry name" value="CONSERVED HYPOTHETICAL ALANINE AND LEUCINE RICH PROTEIN"/>
    <property type="match status" value="1"/>
</dbReference>
<dbReference type="InterPro" id="IPR018931">
    <property type="entry name" value="DUF2520"/>
</dbReference>
<feature type="domain" description="Putative oxidoreductase/dehydrogenase Rossmann-like" evidence="1">
    <location>
        <begin position="12"/>
        <end position="115"/>
    </location>
</feature>
<reference evidence="3 4" key="1">
    <citation type="submission" date="2017-08" db="EMBL/GenBank/DDBJ databases">
        <title>Infants hospitalized years apart are colonized by the same room-sourced microbial strains.</title>
        <authorList>
            <person name="Brooks B."/>
            <person name="Olm M.R."/>
            <person name="Firek B.A."/>
            <person name="Baker R."/>
            <person name="Thomas B.C."/>
            <person name="Morowitz M.J."/>
            <person name="Banfield J.F."/>
        </authorList>
    </citation>
    <scope>NUCLEOTIDE SEQUENCE [LARGE SCALE GENOMIC DNA]</scope>
    <source>
        <strain evidence="3">S2_003_000_R2_14</strain>
    </source>
</reference>
<dbReference type="Gene3D" id="1.10.1040.20">
    <property type="entry name" value="ProC-like, C-terminal domain"/>
    <property type="match status" value="1"/>
</dbReference>
<dbReference type="EMBL" id="QFQP01000002">
    <property type="protein sequence ID" value="PZR17390.1"/>
    <property type="molecule type" value="Genomic_DNA"/>
</dbReference>
<dbReference type="InterPro" id="IPR019665">
    <property type="entry name" value="OxRdtase/DH_put_Rossmann_dom"/>
</dbReference>
<organism evidence="3 4">
    <name type="scientific">Archangium gephyra</name>
    <dbReference type="NCBI Taxonomy" id="48"/>
    <lineage>
        <taxon>Bacteria</taxon>
        <taxon>Pseudomonadati</taxon>
        <taxon>Myxococcota</taxon>
        <taxon>Myxococcia</taxon>
        <taxon>Myxococcales</taxon>
        <taxon>Cystobacterineae</taxon>
        <taxon>Archangiaceae</taxon>
        <taxon>Archangium</taxon>
    </lineage>
</organism>
<dbReference type="Proteomes" id="UP000249061">
    <property type="component" value="Unassembled WGS sequence"/>
</dbReference>
<dbReference type="SUPFAM" id="SSF51735">
    <property type="entry name" value="NAD(P)-binding Rossmann-fold domains"/>
    <property type="match status" value="1"/>
</dbReference>
<dbReference type="SUPFAM" id="SSF48179">
    <property type="entry name" value="6-phosphogluconate dehydrogenase C-terminal domain-like"/>
    <property type="match status" value="1"/>
</dbReference>
<dbReference type="PANTHER" id="PTHR40459">
    <property type="entry name" value="CONSERVED HYPOTHETICAL ALANINE AND LEUCINE RICH PROTEIN"/>
    <property type="match status" value="1"/>
</dbReference>
<proteinExistence type="predicted"/>
<dbReference type="InterPro" id="IPR037108">
    <property type="entry name" value="TM1727-like_C_sf"/>
</dbReference>
<feature type="domain" description="DUF2520" evidence="2">
    <location>
        <begin position="145"/>
        <end position="268"/>
    </location>
</feature>
<protein>
    <submittedName>
        <fullName evidence="3">DUF2520 domain-containing protein</fullName>
    </submittedName>
</protein>
<evidence type="ECO:0000259" key="1">
    <source>
        <dbReference type="Pfam" id="PF10727"/>
    </source>
</evidence>
<evidence type="ECO:0000259" key="2">
    <source>
        <dbReference type="Pfam" id="PF10728"/>
    </source>
</evidence>
<sequence length="289" mass="29945">MKKTKKAPARKRAARAPGAPVVVVGFGRVGGALCLGLKAAGWNVATLPRSADSVRRAAAARITLADHEDLRAAKICVLAVPDAAVHLAMELVEEDVNPSAALIHCSGALSLSVLAGGKTKHAYGSFHPLAAVSDARDSLAGHTVAIASTTKELHALLEKMAEALGMTPLEVPETGRAAYHAGAVLSAGLMVSLLDAAVSALQEAGLNRDDALKALLPLSKSALRGVEARGLERGLTGPVVRGDVSVVQAHLESLPPELGSLYRLLSRRSLRLTPALPPETRLALERLLA</sequence>
<evidence type="ECO:0000313" key="3">
    <source>
        <dbReference type="EMBL" id="PZR17390.1"/>
    </source>
</evidence>
<dbReference type="Pfam" id="PF10728">
    <property type="entry name" value="DUF2520"/>
    <property type="match status" value="1"/>
</dbReference>
<evidence type="ECO:0000313" key="4">
    <source>
        <dbReference type="Proteomes" id="UP000249061"/>
    </source>
</evidence>